<proteinExistence type="predicted"/>
<sequence>MKCAVQKAEEISAKTPNVYIHQQFENPAIPKVQGNNNSSILSGGKPGPHKIQGIGVDFIPGVLGVDLIDEIVQVSSDEAIETAKLDSSKSYGLRAAHMCAKVLTLLEQMQTKFSLRTYLMKPRDQKSRSVEGQVGKIKNKSANLVGPTSDFVGSTSGGKETEGMIAAVLGVDFFLQ</sequence>
<dbReference type="EMBL" id="CM042009">
    <property type="protein sequence ID" value="KAI3790547.1"/>
    <property type="molecule type" value="Genomic_DNA"/>
</dbReference>
<evidence type="ECO:0000313" key="2">
    <source>
        <dbReference type="Proteomes" id="UP001055811"/>
    </source>
</evidence>
<reference evidence="1 2" key="2">
    <citation type="journal article" date="2022" name="Mol. Ecol. Resour.">
        <title>The genomes of chicory, endive, great burdock and yacon provide insights into Asteraceae paleo-polyploidization history and plant inulin production.</title>
        <authorList>
            <person name="Fan W."/>
            <person name="Wang S."/>
            <person name="Wang H."/>
            <person name="Wang A."/>
            <person name="Jiang F."/>
            <person name="Liu H."/>
            <person name="Zhao H."/>
            <person name="Xu D."/>
            <person name="Zhang Y."/>
        </authorList>
    </citation>
    <scope>NUCLEOTIDE SEQUENCE [LARGE SCALE GENOMIC DNA]</scope>
    <source>
        <strain evidence="2">cv. Punajuju</strain>
        <tissue evidence="1">Leaves</tissue>
    </source>
</reference>
<dbReference type="Proteomes" id="UP001055811">
    <property type="component" value="Linkage Group LG01"/>
</dbReference>
<organism evidence="1 2">
    <name type="scientific">Cichorium intybus</name>
    <name type="common">Chicory</name>
    <dbReference type="NCBI Taxonomy" id="13427"/>
    <lineage>
        <taxon>Eukaryota</taxon>
        <taxon>Viridiplantae</taxon>
        <taxon>Streptophyta</taxon>
        <taxon>Embryophyta</taxon>
        <taxon>Tracheophyta</taxon>
        <taxon>Spermatophyta</taxon>
        <taxon>Magnoliopsida</taxon>
        <taxon>eudicotyledons</taxon>
        <taxon>Gunneridae</taxon>
        <taxon>Pentapetalae</taxon>
        <taxon>asterids</taxon>
        <taxon>campanulids</taxon>
        <taxon>Asterales</taxon>
        <taxon>Asteraceae</taxon>
        <taxon>Cichorioideae</taxon>
        <taxon>Cichorieae</taxon>
        <taxon>Cichoriinae</taxon>
        <taxon>Cichorium</taxon>
    </lineage>
</organism>
<keyword evidence="2" id="KW-1185">Reference proteome</keyword>
<evidence type="ECO:0000313" key="1">
    <source>
        <dbReference type="EMBL" id="KAI3790547.1"/>
    </source>
</evidence>
<gene>
    <name evidence="1" type="ORF">L2E82_03660</name>
</gene>
<comment type="caution">
    <text evidence="1">The sequence shown here is derived from an EMBL/GenBank/DDBJ whole genome shotgun (WGS) entry which is preliminary data.</text>
</comment>
<accession>A0ACB9H4U2</accession>
<name>A0ACB9H4U2_CICIN</name>
<reference evidence="2" key="1">
    <citation type="journal article" date="2022" name="Mol. Ecol. Resour.">
        <title>The genomes of chicory, endive, great burdock and yacon provide insights into Asteraceae palaeo-polyploidization history and plant inulin production.</title>
        <authorList>
            <person name="Fan W."/>
            <person name="Wang S."/>
            <person name="Wang H."/>
            <person name="Wang A."/>
            <person name="Jiang F."/>
            <person name="Liu H."/>
            <person name="Zhao H."/>
            <person name="Xu D."/>
            <person name="Zhang Y."/>
        </authorList>
    </citation>
    <scope>NUCLEOTIDE SEQUENCE [LARGE SCALE GENOMIC DNA]</scope>
    <source>
        <strain evidence="2">cv. Punajuju</strain>
    </source>
</reference>
<protein>
    <submittedName>
        <fullName evidence="1">Uncharacterized protein</fullName>
    </submittedName>
</protein>